<accession>A0A2T1NCK6</accession>
<dbReference type="RefSeq" id="WP_106462314.1">
    <property type="nucleotide sequence ID" value="NZ_PXOQ01000007.1"/>
</dbReference>
<dbReference type="Proteomes" id="UP000238426">
    <property type="component" value="Unassembled WGS sequence"/>
</dbReference>
<evidence type="ECO:0000256" key="1">
    <source>
        <dbReference type="SAM" id="MobiDB-lite"/>
    </source>
</evidence>
<evidence type="ECO:0000256" key="2">
    <source>
        <dbReference type="SAM" id="SignalP"/>
    </source>
</evidence>
<evidence type="ECO:0000313" key="3">
    <source>
        <dbReference type="EMBL" id="PSG90173.1"/>
    </source>
</evidence>
<dbReference type="AlphaFoldDB" id="A0A2T1NCK6"/>
<feature type="signal peptide" evidence="2">
    <location>
        <begin position="1"/>
        <end position="17"/>
    </location>
</feature>
<dbReference type="EMBL" id="PXOQ01000007">
    <property type="protein sequence ID" value="PSG90173.1"/>
    <property type="molecule type" value="Genomic_DNA"/>
</dbReference>
<keyword evidence="4" id="KW-1185">Reference proteome</keyword>
<feature type="region of interest" description="Disordered" evidence="1">
    <location>
        <begin position="39"/>
        <end position="62"/>
    </location>
</feature>
<name>A0A2T1NCK6_9FLAO</name>
<feature type="compositionally biased region" description="Low complexity" evidence="1">
    <location>
        <begin position="39"/>
        <end position="49"/>
    </location>
</feature>
<comment type="caution">
    <text evidence="3">The sequence shown here is derived from an EMBL/GenBank/DDBJ whole genome shotgun (WGS) entry which is preliminary data.</text>
</comment>
<reference evidence="3 4" key="1">
    <citation type="submission" date="2018-03" db="EMBL/GenBank/DDBJ databases">
        <title>Mesoflavibacter sp. HG37 and Mesoflavibacter sp. HG96 sp.nov., two marine bacteria isolated from seawater of Western Pacific Ocean.</title>
        <authorList>
            <person name="Cheng H."/>
            <person name="Wu Y.-H."/>
            <person name="Guo L.-L."/>
            <person name="Xu X.-W."/>
        </authorList>
    </citation>
    <scope>NUCLEOTIDE SEQUENCE [LARGE SCALE GENOMIC DNA]</scope>
    <source>
        <strain evidence="3 4">KCTC 32269</strain>
    </source>
</reference>
<sequence>MKSLPYILFFVSLFSFAQEEDNYKKNLNASLALIKKTVESSVSNSNTNNSRKKQSVKVNSNSFNTTKNLSGLIDIDKIGHIKNDQTISKIKVLETNGGKRKLIQYTPKEPKPISKENVKSLKAMLSIPK</sequence>
<keyword evidence="2" id="KW-0732">Signal</keyword>
<feature type="chain" id="PRO_5015647081" evidence="2">
    <location>
        <begin position="18"/>
        <end position="129"/>
    </location>
</feature>
<evidence type="ECO:0000313" key="4">
    <source>
        <dbReference type="Proteomes" id="UP000238426"/>
    </source>
</evidence>
<gene>
    <name evidence="3" type="ORF">C7H52_02535</name>
</gene>
<proteinExistence type="predicted"/>
<organism evidence="3 4">
    <name type="scientific">Aurantibacter aestuarii</name>
    <dbReference type="NCBI Taxonomy" id="1266046"/>
    <lineage>
        <taxon>Bacteria</taxon>
        <taxon>Pseudomonadati</taxon>
        <taxon>Bacteroidota</taxon>
        <taxon>Flavobacteriia</taxon>
        <taxon>Flavobacteriales</taxon>
        <taxon>Flavobacteriaceae</taxon>
        <taxon>Aurantibacter</taxon>
    </lineage>
</organism>
<protein>
    <submittedName>
        <fullName evidence="3">Uncharacterized protein</fullName>
    </submittedName>
</protein>